<gene>
    <name evidence="1" type="ORF">RAJCM14343_5486</name>
</gene>
<dbReference type="EMBL" id="BLAH01000193">
    <property type="protein sequence ID" value="GES40203.1"/>
    <property type="molecule type" value="Genomic_DNA"/>
</dbReference>
<dbReference type="Proteomes" id="UP000325466">
    <property type="component" value="Unassembled WGS sequence"/>
</dbReference>
<dbReference type="RefSeq" id="WP_152545970.1">
    <property type="nucleotide sequence ID" value="NZ_BAAAYP010000067.1"/>
</dbReference>
<evidence type="ECO:0000313" key="1">
    <source>
        <dbReference type="EMBL" id="GES40203.1"/>
    </source>
</evidence>
<organism evidence="1 2">
    <name type="scientific">Rhodococcus aetherivorans</name>
    <dbReference type="NCBI Taxonomy" id="191292"/>
    <lineage>
        <taxon>Bacteria</taxon>
        <taxon>Bacillati</taxon>
        <taxon>Actinomycetota</taxon>
        <taxon>Actinomycetes</taxon>
        <taxon>Mycobacteriales</taxon>
        <taxon>Nocardiaceae</taxon>
        <taxon>Rhodococcus</taxon>
    </lineage>
</organism>
<accession>A0ABQ0YU76</accession>
<keyword evidence="2" id="KW-1185">Reference proteome</keyword>
<comment type="caution">
    <text evidence="1">The sequence shown here is derived from an EMBL/GenBank/DDBJ whole genome shotgun (WGS) entry which is preliminary data.</text>
</comment>
<sequence>MMLAPTAAASPAPVIQPFGTVIRGSGGGTIALTEYATAPNLTVLGITFTPGDNPLEGYSISTRP</sequence>
<proteinExistence type="predicted"/>
<name>A0ABQ0YU76_9NOCA</name>
<reference evidence="1 2" key="1">
    <citation type="journal article" date="2018" name="Biodegradation">
        <title>1,4-Dioxane degradation characteristics of Rhodococcus aetherivorans JCM 14343.</title>
        <authorList>
            <person name="Inoue D."/>
            <person name="Tsunoda T."/>
            <person name="Yamamoto N."/>
            <person name="Ike M."/>
            <person name="Sei K."/>
        </authorList>
    </citation>
    <scope>NUCLEOTIDE SEQUENCE [LARGE SCALE GENOMIC DNA]</scope>
    <source>
        <strain evidence="1 2">JCM 14343</strain>
    </source>
</reference>
<protein>
    <submittedName>
        <fullName evidence="1">Uncharacterized protein</fullName>
    </submittedName>
</protein>
<evidence type="ECO:0000313" key="2">
    <source>
        <dbReference type="Proteomes" id="UP000325466"/>
    </source>
</evidence>